<dbReference type="Proteomes" id="UP000807769">
    <property type="component" value="Unassembled WGS sequence"/>
</dbReference>
<evidence type="ECO:0000313" key="2">
    <source>
        <dbReference type="EMBL" id="KAG1801228.1"/>
    </source>
</evidence>
<dbReference type="OrthoDB" id="10530746at2759"/>
<sequence>MSPSSSTGLHYSFVPSVILIDHGLSTISPSAWATDSWSRACCLILRSPSSSFVLHCSFTPGHLARSLSFNNPAPTLQERFRLQGAPSDLDGCIEFNRAALLLRPPSHSDRPPISPSALETDSGSGVSRL</sequence>
<dbReference type="EMBL" id="JABBWG010000097">
    <property type="protein sequence ID" value="KAG1801228.1"/>
    <property type="molecule type" value="Genomic_DNA"/>
</dbReference>
<dbReference type="AlphaFoldDB" id="A0A9P7DRD8"/>
<reference evidence="2" key="1">
    <citation type="journal article" date="2020" name="New Phytol.">
        <title>Comparative genomics reveals dynamic genome evolution in host specialist ectomycorrhizal fungi.</title>
        <authorList>
            <person name="Lofgren L.A."/>
            <person name="Nguyen N.H."/>
            <person name="Vilgalys R."/>
            <person name="Ruytinx J."/>
            <person name="Liao H.L."/>
            <person name="Branco S."/>
            <person name="Kuo A."/>
            <person name="LaButti K."/>
            <person name="Lipzen A."/>
            <person name="Andreopoulos W."/>
            <person name="Pangilinan J."/>
            <person name="Riley R."/>
            <person name="Hundley H."/>
            <person name="Na H."/>
            <person name="Barry K."/>
            <person name="Grigoriev I.V."/>
            <person name="Stajich J.E."/>
            <person name="Kennedy P.G."/>
        </authorList>
    </citation>
    <scope>NUCLEOTIDE SEQUENCE</scope>
    <source>
        <strain evidence="2">MN1</strain>
    </source>
</reference>
<evidence type="ECO:0000256" key="1">
    <source>
        <dbReference type="SAM" id="MobiDB-lite"/>
    </source>
</evidence>
<gene>
    <name evidence="2" type="ORF">BJ212DRAFT_1399370</name>
</gene>
<protein>
    <submittedName>
        <fullName evidence="2">Uncharacterized protein</fullName>
    </submittedName>
</protein>
<comment type="caution">
    <text evidence="2">The sequence shown here is derived from an EMBL/GenBank/DDBJ whole genome shotgun (WGS) entry which is preliminary data.</text>
</comment>
<organism evidence="2 3">
    <name type="scientific">Suillus subaureus</name>
    <dbReference type="NCBI Taxonomy" id="48587"/>
    <lineage>
        <taxon>Eukaryota</taxon>
        <taxon>Fungi</taxon>
        <taxon>Dikarya</taxon>
        <taxon>Basidiomycota</taxon>
        <taxon>Agaricomycotina</taxon>
        <taxon>Agaricomycetes</taxon>
        <taxon>Agaricomycetidae</taxon>
        <taxon>Boletales</taxon>
        <taxon>Suillineae</taxon>
        <taxon>Suillaceae</taxon>
        <taxon>Suillus</taxon>
    </lineage>
</organism>
<dbReference type="GeneID" id="64631306"/>
<keyword evidence="3" id="KW-1185">Reference proteome</keyword>
<feature type="region of interest" description="Disordered" evidence="1">
    <location>
        <begin position="103"/>
        <end position="129"/>
    </location>
</feature>
<name>A0A9P7DRD8_9AGAM</name>
<feature type="compositionally biased region" description="Polar residues" evidence="1">
    <location>
        <begin position="117"/>
        <end position="129"/>
    </location>
</feature>
<proteinExistence type="predicted"/>
<dbReference type="RefSeq" id="XP_041186047.1">
    <property type="nucleotide sequence ID" value="XM_041337290.1"/>
</dbReference>
<accession>A0A9P7DRD8</accession>
<evidence type="ECO:0000313" key="3">
    <source>
        <dbReference type="Proteomes" id="UP000807769"/>
    </source>
</evidence>
<feature type="non-terminal residue" evidence="2">
    <location>
        <position position="129"/>
    </location>
</feature>